<evidence type="ECO:0000256" key="1">
    <source>
        <dbReference type="SAM" id="Phobius"/>
    </source>
</evidence>
<gene>
    <name evidence="2" type="ORF">JF259_07765</name>
</gene>
<accession>A0A8J7IFL0</accession>
<sequence>MATSAQTPVRNDTLLRSPLRTIFVWSFVLFQLPSTTMTAADFSHRPTRGLGDLPR</sequence>
<keyword evidence="1" id="KW-1133">Transmembrane helix</keyword>
<name>A0A8J7IFL0_9FLAO</name>
<dbReference type="Proteomes" id="UP000610931">
    <property type="component" value="Unassembled WGS sequence"/>
</dbReference>
<evidence type="ECO:0000313" key="3">
    <source>
        <dbReference type="Proteomes" id="UP000610931"/>
    </source>
</evidence>
<keyword evidence="3" id="KW-1185">Reference proteome</keyword>
<keyword evidence="1" id="KW-0812">Transmembrane</keyword>
<dbReference type="EMBL" id="JAELVQ010000007">
    <property type="protein sequence ID" value="MBJ6367982.1"/>
    <property type="molecule type" value="Genomic_DNA"/>
</dbReference>
<dbReference type="RefSeq" id="WP_199114738.1">
    <property type="nucleotide sequence ID" value="NZ_JAELVQ010000007.1"/>
</dbReference>
<proteinExistence type="predicted"/>
<reference evidence="2" key="1">
    <citation type="submission" date="2020-12" db="EMBL/GenBank/DDBJ databases">
        <title>Snuella sp. nov., isolated from sediment in Incheon.</title>
        <authorList>
            <person name="Kim W."/>
        </authorList>
    </citation>
    <scope>NUCLEOTIDE SEQUENCE</scope>
    <source>
        <strain evidence="2">CAU 1569</strain>
    </source>
</reference>
<protein>
    <submittedName>
        <fullName evidence="2">Uncharacterized protein</fullName>
    </submittedName>
</protein>
<feature type="transmembrane region" description="Helical" evidence="1">
    <location>
        <begin position="22"/>
        <end position="40"/>
    </location>
</feature>
<organism evidence="2 3">
    <name type="scientific">Snuella sedimenti</name>
    <dbReference type="NCBI Taxonomy" id="2798802"/>
    <lineage>
        <taxon>Bacteria</taxon>
        <taxon>Pseudomonadati</taxon>
        <taxon>Bacteroidota</taxon>
        <taxon>Flavobacteriia</taxon>
        <taxon>Flavobacteriales</taxon>
        <taxon>Flavobacteriaceae</taxon>
        <taxon>Snuella</taxon>
    </lineage>
</organism>
<comment type="caution">
    <text evidence="2">The sequence shown here is derived from an EMBL/GenBank/DDBJ whole genome shotgun (WGS) entry which is preliminary data.</text>
</comment>
<evidence type="ECO:0000313" key="2">
    <source>
        <dbReference type="EMBL" id="MBJ6367982.1"/>
    </source>
</evidence>
<keyword evidence="1" id="KW-0472">Membrane</keyword>
<dbReference type="AlphaFoldDB" id="A0A8J7IFL0"/>